<gene>
    <name evidence="3" type="ORF">DCG58_04765</name>
</gene>
<proteinExistence type="predicted"/>
<sequence>MPRPNTNRPDVYTTITDQIVGLLETGVKPWTQPWQATHAAGPVSRPLRHNGEAYSGINTLILWCFAMERGHSAPIWMTFQQARALGAHVRKGETSAPVVYAGAITNTETDQATGEETESTRRFLKSYRVFNVDQIEGLPAHYYAKAEPRASTPDRIAHADAFFAATGAEIRHGGSSAFYSPGQDFVQMPDLETFDTAEDYYATLGHECTHWTRHKSRLDRSFGHERFGDEGYSQEELVAELGAAFLCADLGLTLKDREDHAAYISSWLKVLKNDKRAIFTAAAHAQRAADFLHSKQPADAEAAA</sequence>
<accession>A0A3B9GVJ1</accession>
<evidence type="ECO:0000313" key="3">
    <source>
        <dbReference type="EMBL" id="HAE26450.1"/>
    </source>
</evidence>
<dbReference type="PIRSF" id="PIRSF037112">
    <property type="entry name" value="Antirestriction_ArdC"/>
    <property type="match status" value="1"/>
</dbReference>
<dbReference type="InterPro" id="IPR017113">
    <property type="entry name" value="Antirestriction_ArdC"/>
</dbReference>
<dbReference type="EMBL" id="DMAN01000101">
    <property type="protein sequence ID" value="HAE26450.1"/>
    <property type="molecule type" value="Genomic_DNA"/>
</dbReference>
<dbReference type="Pfam" id="PF18818">
    <property type="entry name" value="MPTase-PolyVal"/>
    <property type="match status" value="1"/>
</dbReference>
<dbReference type="AlphaFoldDB" id="A0A3B9GVJ1"/>
<evidence type="ECO:0000259" key="2">
    <source>
        <dbReference type="Pfam" id="PF18818"/>
    </source>
</evidence>
<feature type="domain" description="Polyvalent protein metallopeptidase" evidence="2">
    <location>
        <begin position="158"/>
        <end position="284"/>
    </location>
</feature>
<organism evidence="3 4">
    <name type="scientific">Hyphomonas adhaerens</name>
    <dbReference type="NCBI Taxonomy" id="81029"/>
    <lineage>
        <taxon>Bacteria</taxon>
        <taxon>Pseudomonadati</taxon>
        <taxon>Pseudomonadota</taxon>
        <taxon>Alphaproteobacteria</taxon>
        <taxon>Hyphomonadales</taxon>
        <taxon>Hyphomonadaceae</taxon>
        <taxon>Hyphomonas</taxon>
    </lineage>
</organism>
<feature type="domain" description="N-terminal" evidence="1">
    <location>
        <begin position="10"/>
        <end position="130"/>
    </location>
</feature>
<evidence type="ECO:0000259" key="1">
    <source>
        <dbReference type="Pfam" id="PF08401"/>
    </source>
</evidence>
<comment type="caution">
    <text evidence="3">The sequence shown here is derived from an EMBL/GenBank/DDBJ whole genome shotgun (WGS) entry which is preliminary data.</text>
</comment>
<dbReference type="InterPro" id="IPR013610">
    <property type="entry name" value="ArdC_N"/>
</dbReference>
<reference evidence="3 4" key="1">
    <citation type="journal article" date="2018" name="Nat. Biotechnol.">
        <title>A standardized bacterial taxonomy based on genome phylogeny substantially revises the tree of life.</title>
        <authorList>
            <person name="Parks D.H."/>
            <person name="Chuvochina M."/>
            <person name="Waite D.W."/>
            <person name="Rinke C."/>
            <person name="Skarshewski A."/>
            <person name="Chaumeil P.A."/>
            <person name="Hugenholtz P."/>
        </authorList>
    </citation>
    <scope>NUCLEOTIDE SEQUENCE [LARGE SCALE GENOMIC DNA]</scope>
    <source>
        <strain evidence="3">UBA8733</strain>
    </source>
</reference>
<dbReference type="RefSeq" id="WP_272987456.1">
    <property type="nucleotide sequence ID" value="NZ_CAJWRG010000003.1"/>
</dbReference>
<protein>
    <submittedName>
        <fullName evidence="3">Antirestriction protein</fullName>
    </submittedName>
</protein>
<dbReference type="Proteomes" id="UP000259610">
    <property type="component" value="Unassembled WGS sequence"/>
</dbReference>
<dbReference type="GO" id="GO:0003697">
    <property type="term" value="F:single-stranded DNA binding"/>
    <property type="evidence" value="ECO:0007669"/>
    <property type="project" value="InterPro"/>
</dbReference>
<name>A0A3B9GVJ1_9PROT</name>
<dbReference type="Pfam" id="PF08401">
    <property type="entry name" value="ArdcN"/>
    <property type="match status" value="1"/>
</dbReference>
<dbReference type="InterPro" id="IPR041459">
    <property type="entry name" value="MPTase-PolyVal"/>
</dbReference>
<evidence type="ECO:0000313" key="4">
    <source>
        <dbReference type="Proteomes" id="UP000259610"/>
    </source>
</evidence>